<organism evidence="1 2">
    <name type="scientific">Trichinella nativa</name>
    <dbReference type="NCBI Taxonomy" id="6335"/>
    <lineage>
        <taxon>Eukaryota</taxon>
        <taxon>Metazoa</taxon>
        <taxon>Ecdysozoa</taxon>
        <taxon>Nematoda</taxon>
        <taxon>Enoplea</taxon>
        <taxon>Dorylaimia</taxon>
        <taxon>Trichinellida</taxon>
        <taxon>Trichinellidae</taxon>
        <taxon>Trichinella</taxon>
    </lineage>
</organism>
<dbReference type="OrthoDB" id="10262564at2759"/>
<keyword evidence="2" id="KW-1185">Reference proteome</keyword>
<dbReference type="Proteomes" id="UP000054721">
    <property type="component" value="Unassembled WGS sequence"/>
</dbReference>
<reference evidence="1 2" key="1">
    <citation type="submission" date="2015-05" db="EMBL/GenBank/DDBJ databases">
        <title>Evolution of Trichinella species and genotypes.</title>
        <authorList>
            <person name="Korhonen P.K."/>
            <person name="Edoardo P."/>
            <person name="Giuseppe L.R."/>
            <person name="Gasser R.B."/>
        </authorList>
    </citation>
    <scope>NUCLEOTIDE SEQUENCE [LARGE SCALE GENOMIC DNA]</scope>
    <source>
        <strain evidence="1">ISS10</strain>
    </source>
</reference>
<comment type="caution">
    <text evidence="1">The sequence shown here is derived from an EMBL/GenBank/DDBJ whole genome shotgun (WGS) entry which is preliminary data.</text>
</comment>
<evidence type="ECO:0000313" key="1">
    <source>
        <dbReference type="EMBL" id="KRZ47144.1"/>
    </source>
</evidence>
<name>A0A0V1KIS9_9BILA</name>
<sequence>MSDESEPVLNINDLIQFYEAVDELAGAHGTSNCTYPLKRTLK</sequence>
<proteinExistence type="predicted"/>
<accession>A0A0V1KIS9</accession>
<dbReference type="AlphaFoldDB" id="A0A0V1KIS9"/>
<evidence type="ECO:0000313" key="2">
    <source>
        <dbReference type="Proteomes" id="UP000054721"/>
    </source>
</evidence>
<gene>
    <name evidence="1" type="ORF">T02_7238</name>
</gene>
<protein>
    <submittedName>
        <fullName evidence="1">Uncharacterized protein</fullName>
    </submittedName>
</protein>
<dbReference type="EMBL" id="JYDW01001293">
    <property type="protein sequence ID" value="KRZ47144.1"/>
    <property type="molecule type" value="Genomic_DNA"/>
</dbReference>